<dbReference type="SUPFAM" id="SSF56219">
    <property type="entry name" value="DNase I-like"/>
    <property type="match status" value="1"/>
</dbReference>
<dbReference type="InterPro" id="IPR036691">
    <property type="entry name" value="Endo/exonu/phosph_ase_sf"/>
</dbReference>
<keyword evidence="1" id="KW-0548">Nucleotidyltransferase</keyword>
<dbReference type="GO" id="GO:0003964">
    <property type="term" value="F:RNA-directed DNA polymerase activity"/>
    <property type="evidence" value="ECO:0007669"/>
    <property type="project" value="UniProtKB-KW"/>
</dbReference>
<name>A0A3M7REF5_BRAPC</name>
<evidence type="ECO:0000313" key="1">
    <source>
        <dbReference type="EMBL" id="RNA21851.1"/>
    </source>
</evidence>
<keyword evidence="1" id="KW-0808">Transferase</keyword>
<proteinExistence type="predicted"/>
<comment type="caution">
    <text evidence="1">The sequence shown here is derived from an EMBL/GenBank/DDBJ whole genome shotgun (WGS) entry which is preliminary data.</text>
</comment>
<organism evidence="1 2">
    <name type="scientific">Brachionus plicatilis</name>
    <name type="common">Marine rotifer</name>
    <name type="synonym">Brachionus muelleri</name>
    <dbReference type="NCBI Taxonomy" id="10195"/>
    <lineage>
        <taxon>Eukaryota</taxon>
        <taxon>Metazoa</taxon>
        <taxon>Spiralia</taxon>
        <taxon>Gnathifera</taxon>
        <taxon>Rotifera</taxon>
        <taxon>Eurotatoria</taxon>
        <taxon>Monogononta</taxon>
        <taxon>Pseudotrocha</taxon>
        <taxon>Ploima</taxon>
        <taxon>Brachionidae</taxon>
        <taxon>Brachionus</taxon>
    </lineage>
</organism>
<dbReference type="Gene3D" id="3.60.10.10">
    <property type="entry name" value="Endonuclease/exonuclease/phosphatase"/>
    <property type="match status" value="1"/>
</dbReference>
<dbReference type="AlphaFoldDB" id="A0A3M7REF5"/>
<feature type="non-terminal residue" evidence="1">
    <location>
        <position position="212"/>
    </location>
</feature>
<dbReference type="EMBL" id="REGN01003581">
    <property type="protein sequence ID" value="RNA21851.1"/>
    <property type="molecule type" value="Genomic_DNA"/>
</dbReference>
<keyword evidence="2" id="KW-1185">Reference proteome</keyword>
<dbReference type="OrthoDB" id="8015569at2759"/>
<gene>
    <name evidence="1" type="ORF">BpHYR1_027882</name>
</gene>
<protein>
    <submittedName>
        <fullName evidence="1">RNA-directed DNA polymerase from mobile element jockey-like</fullName>
    </submittedName>
</protein>
<evidence type="ECO:0000313" key="2">
    <source>
        <dbReference type="Proteomes" id="UP000276133"/>
    </source>
</evidence>
<dbReference type="STRING" id="10195.A0A3M7REF5"/>
<accession>A0A3M7REF5</accession>
<sequence>MIFFSNVYNLKTLIRPSRVNNNEKQDIYFLSKKLYSHEFCTSLIFKDFIFFKIDDNLKLYLSCFQNDLSSKKLKKYFMSSTAALSGFQLFRSDRKDNKTGGGVCIFVRDGIQAIEAQESSFLSKECEQIWVSIRLEDESPLLVGCIYRPPPKNVSNAVQVTDSCISRSIYTATQLLADRAYSSVILMDDFNMPDVGWSENGTPVVANVASPS</sequence>
<reference evidence="1 2" key="1">
    <citation type="journal article" date="2018" name="Sci. Rep.">
        <title>Genomic signatures of local adaptation to the degree of environmental predictability in rotifers.</title>
        <authorList>
            <person name="Franch-Gras L."/>
            <person name="Hahn C."/>
            <person name="Garcia-Roger E.M."/>
            <person name="Carmona M.J."/>
            <person name="Serra M."/>
            <person name="Gomez A."/>
        </authorList>
    </citation>
    <scope>NUCLEOTIDE SEQUENCE [LARGE SCALE GENOMIC DNA]</scope>
    <source>
        <strain evidence="1">HYR1</strain>
    </source>
</reference>
<dbReference type="Proteomes" id="UP000276133">
    <property type="component" value="Unassembled WGS sequence"/>
</dbReference>
<keyword evidence="1" id="KW-0695">RNA-directed DNA polymerase</keyword>